<protein>
    <submittedName>
        <fullName evidence="2">Uncharacterized protein</fullName>
    </submittedName>
</protein>
<feature type="compositionally biased region" description="Low complexity" evidence="1">
    <location>
        <begin position="37"/>
        <end position="46"/>
    </location>
</feature>
<accession>A0A3B0WF62</accession>
<organism evidence="2">
    <name type="scientific">hydrothermal vent metagenome</name>
    <dbReference type="NCBI Taxonomy" id="652676"/>
    <lineage>
        <taxon>unclassified sequences</taxon>
        <taxon>metagenomes</taxon>
        <taxon>ecological metagenomes</taxon>
    </lineage>
</organism>
<feature type="region of interest" description="Disordered" evidence="1">
    <location>
        <begin position="32"/>
        <end position="70"/>
    </location>
</feature>
<dbReference type="AlphaFoldDB" id="A0A3B0WF62"/>
<evidence type="ECO:0000256" key="1">
    <source>
        <dbReference type="SAM" id="MobiDB-lite"/>
    </source>
</evidence>
<sequence length="654" mass="75501">MRTLFSVLLVLGLYTNSSAEVNLAPSKTVLDTQANPTSKKQITIQTTEKKKPQSEPHVQKTSTAVDKPKEKKQSITFKSLAQMNDLIDLGVPALALSLLEDEQKKRPPFQADWYAFEYKRILLLSALERWQVLIERTQWLFEVAKREQHITRKIRLWFETQQVIARLQLKQSDRALNQLQHLLWASKAESRDKSLPIIWRRLVIRAYLQKHFDNDARRALIKYEREYKTDIADIDWVLLQAQVMMRTHRPQQAVTLLKQITEQNAVDVEALLLIAQLQANPKEAAATNQAMREKLDGQILGRSARWAYSYVAYLATQVLTDPLAQIVNLEAMLSLGIQYPLFDEEYQVSANDLWAKYNEQGLIIANENGLLFGNDEQWQKLSDKLIKKEPKKALALNAALVLHTVNFETKKQQHQTIVEIIEQRNNGLELINQLYLHSSKVPDVNVLPDEVRYRLVDYSLSEGDYSEAARVMKSLQEPPPGKTLFDWRMRKARVLVLQGETTQSENLIRKTFMEKPSVTRAELDRYIQVVFDFQTVQQHQQALNLFNLLYIDGLNGKLKREIFFWKAESYFSLKKYDRAALFYLESARAIEGADNDLWGQSARFKAANALVLAEIYGDAKKVYSELLQVTASDSRKALINQNLQKIRLLKSAQK</sequence>
<reference evidence="2" key="1">
    <citation type="submission" date="2018-06" db="EMBL/GenBank/DDBJ databases">
        <authorList>
            <person name="Zhirakovskaya E."/>
        </authorList>
    </citation>
    <scope>NUCLEOTIDE SEQUENCE</scope>
</reference>
<feature type="compositionally biased region" description="Basic and acidic residues" evidence="1">
    <location>
        <begin position="47"/>
        <end position="58"/>
    </location>
</feature>
<gene>
    <name evidence="2" type="ORF">MNBD_GAMMA05-1588</name>
</gene>
<dbReference type="SUPFAM" id="SSF48452">
    <property type="entry name" value="TPR-like"/>
    <property type="match status" value="1"/>
</dbReference>
<proteinExistence type="predicted"/>
<dbReference type="Gene3D" id="1.25.40.10">
    <property type="entry name" value="Tetratricopeptide repeat domain"/>
    <property type="match status" value="1"/>
</dbReference>
<evidence type="ECO:0000313" key="2">
    <source>
        <dbReference type="EMBL" id="VAW53921.1"/>
    </source>
</evidence>
<name>A0A3B0WF62_9ZZZZ</name>
<dbReference type="InterPro" id="IPR011990">
    <property type="entry name" value="TPR-like_helical_dom_sf"/>
</dbReference>
<dbReference type="EMBL" id="UOFE01000036">
    <property type="protein sequence ID" value="VAW53921.1"/>
    <property type="molecule type" value="Genomic_DNA"/>
</dbReference>